<feature type="non-terminal residue" evidence="2">
    <location>
        <position position="119"/>
    </location>
</feature>
<comment type="caution">
    <text evidence="2">The sequence shown here is derived from an EMBL/GenBank/DDBJ whole genome shotgun (WGS) entry which is preliminary data.</text>
</comment>
<gene>
    <name evidence="2" type="primary">Szrd1_0</name>
    <name evidence="2" type="ORF">GLAPRA_R15387</name>
</gene>
<dbReference type="AlphaFoldDB" id="A0A7L4M2H2"/>
<reference evidence="2 3" key="1">
    <citation type="submission" date="2019-09" db="EMBL/GenBank/DDBJ databases">
        <title>Bird 10,000 Genomes (B10K) Project - Family phase.</title>
        <authorList>
            <person name="Zhang G."/>
        </authorList>
    </citation>
    <scope>NUCLEOTIDE SEQUENCE [LARGE SCALE GENOMIC DNA]</scope>
    <source>
        <strain evidence="2">B10K-CU-031-08</strain>
        <tissue evidence="2">Muscle</tissue>
    </source>
</reference>
<dbReference type="InterPro" id="IPR039228">
    <property type="entry name" value="SZRD1"/>
</dbReference>
<accession>A0A7L4M2H2</accession>
<feature type="region of interest" description="Disordered" evidence="1">
    <location>
        <begin position="1"/>
        <end position="38"/>
    </location>
</feature>
<feature type="region of interest" description="Disordered" evidence="1">
    <location>
        <begin position="71"/>
        <end position="97"/>
    </location>
</feature>
<feature type="non-terminal residue" evidence="2">
    <location>
        <position position="1"/>
    </location>
</feature>
<dbReference type="Proteomes" id="UP000583049">
    <property type="component" value="Unassembled WGS sequence"/>
</dbReference>
<evidence type="ECO:0000313" key="2">
    <source>
        <dbReference type="EMBL" id="NXY71823.1"/>
    </source>
</evidence>
<organism evidence="2 3">
    <name type="scientific">Glareola pratincola</name>
    <name type="common">Collared pratincole</name>
    <name type="synonym">Hirundo pratincola</name>
    <dbReference type="NCBI Taxonomy" id="43316"/>
    <lineage>
        <taxon>Eukaryota</taxon>
        <taxon>Metazoa</taxon>
        <taxon>Chordata</taxon>
        <taxon>Craniata</taxon>
        <taxon>Vertebrata</taxon>
        <taxon>Euteleostomi</taxon>
        <taxon>Archelosauria</taxon>
        <taxon>Archosauria</taxon>
        <taxon>Dinosauria</taxon>
        <taxon>Saurischia</taxon>
        <taxon>Theropoda</taxon>
        <taxon>Coelurosauria</taxon>
        <taxon>Aves</taxon>
        <taxon>Neognathae</taxon>
        <taxon>Neoaves</taxon>
        <taxon>Charadriiformes</taxon>
        <taxon>Glareolidae</taxon>
        <taxon>Glareola</taxon>
    </lineage>
</organism>
<protein>
    <submittedName>
        <fullName evidence="2">SZRD1 protein</fullName>
    </submittedName>
</protein>
<dbReference type="EMBL" id="VWPO01000861">
    <property type="protein sequence ID" value="NXY71823.1"/>
    <property type="molecule type" value="Genomic_DNA"/>
</dbReference>
<feature type="compositionally biased region" description="Basic and acidic residues" evidence="1">
    <location>
        <begin position="1"/>
        <end position="13"/>
    </location>
</feature>
<keyword evidence="3" id="KW-1185">Reference proteome</keyword>
<sequence>DRQLEKKLKIMQKERRKSKSPPEVPDAIQDASLPSGPPRQVQVLEKLATNYMLSNPNSTRRPAFPVKSLAQGEAEYTETRNQILGSTRPNEEQEKPILYRPARISQLEDTRQPNNVIRQ</sequence>
<evidence type="ECO:0000256" key="1">
    <source>
        <dbReference type="SAM" id="MobiDB-lite"/>
    </source>
</evidence>
<feature type="compositionally biased region" description="Polar residues" evidence="1">
    <location>
        <begin position="79"/>
        <end position="88"/>
    </location>
</feature>
<proteinExistence type="predicted"/>
<dbReference type="PANTHER" id="PTHR31796">
    <property type="entry name" value="SUZ DOMAIN-CONTAINING PROTEIN 1"/>
    <property type="match status" value="1"/>
</dbReference>
<evidence type="ECO:0000313" key="3">
    <source>
        <dbReference type="Proteomes" id="UP000583049"/>
    </source>
</evidence>
<name>A0A7L4M2H2_GLAPT</name>
<dbReference type="PANTHER" id="PTHR31796:SF2">
    <property type="entry name" value="SUZ DOMAIN-CONTAINING PROTEIN 1"/>
    <property type="match status" value="1"/>
</dbReference>